<evidence type="ECO:0000256" key="1">
    <source>
        <dbReference type="SAM" id="Phobius"/>
    </source>
</evidence>
<feature type="transmembrane region" description="Helical" evidence="1">
    <location>
        <begin position="164"/>
        <end position="185"/>
    </location>
</feature>
<keyword evidence="1" id="KW-1133">Transmembrane helix</keyword>
<reference evidence="2 3" key="1">
    <citation type="submission" date="2015-08" db="EMBL/GenBank/DDBJ databases">
        <title>Next Generation Sequencing and Analysis of the Genome of Puccinia sorghi L Schw, the Causal Agent of Maize Common Rust.</title>
        <authorList>
            <person name="Rochi L."/>
            <person name="Burguener G."/>
            <person name="Darino M."/>
            <person name="Turjanski A."/>
            <person name="Kreff E."/>
            <person name="Dieguez M.J."/>
            <person name="Sacco F."/>
        </authorList>
    </citation>
    <scope>NUCLEOTIDE SEQUENCE [LARGE SCALE GENOMIC DNA]</scope>
    <source>
        <strain evidence="2 3">RO10H11247</strain>
    </source>
</reference>
<evidence type="ECO:0000313" key="2">
    <source>
        <dbReference type="EMBL" id="KNZ53983.1"/>
    </source>
</evidence>
<feature type="transmembrane region" description="Helical" evidence="1">
    <location>
        <begin position="354"/>
        <end position="373"/>
    </location>
</feature>
<feature type="transmembrane region" description="Helical" evidence="1">
    <location>
        <begin position="39"/>
        <end position="55"/>
    </location>
</feature>
<accession>A0A0L6UZN1</accession>
<comment type="caution">
    <text evidence="2">The sequence shown here is derived from an EMBL/GenBank/DDBJ whole genome shotgun (WGS) entry which is preliminary data.</text>
</comment>
<dbReference type="AlphaFoldDB" id="A0A0L6UZN1"/>
<evidence type="ECO:0000313" key="3">
    <source>
        <dbReference type="Proteomes" id="UP000037035"/>
    </source>
</evidence>
<organism evidence="2 3">
    <name type="scientific">Puccinia sorghi</name>
    <dbReference type="NCBI Taxonomy" id="27349"/>
    <lineage>
        <taxon>Eukaryota</taxon>
        <taxon>Fungi</taxon>
        <taxon>Dikarya</taxon>
        <taxon>Basidiomycota</taxon>
        <taxon>Pucciniomycotina</taxon>
        <taxon>Pucciniomycetes</taxon>
        <taxon>Pucciniales</taxon>
        <taxon>Pucciniaceae</taxon>
        <taxon>Puccinia</taxon>
    </lineage>
</organism>
<sequence>MMWCGVVWCGVMCVVLCCVVLLILNGISPNCKYKREEALAEYFFFFLYTSLYHFYCLSSVDNIYFYIEMYLISNFILSRSQLSKLILNQVIIKKQEARKKQQVNNQQCCIHLLHVLPFNKLFLYLFIIISSLLFHVGAVRSSYRFLTGGYPKIQRLEIIPQYPSFMTKSLGCLLAAMGNCVFNWWTISLKLLIVINSSQPIYTRFGAFQLKERKREKSKKMIKAYLEQKNSTLIEWKDEKENFFQICCSSQQCTRMSKIKQLQHQQKIGLAMSKATHRIAHLFLKISKNFSIKCFKTNKKKPKLKLKLKEKAQRMGWLHCTTELCVISGLIPVYRKQKIRLKKQQFLLNVNSLYSNKIPFIFVVGVSGSLFAGTEDMHKNEIIACVNLRNTCLKEEMIIKKKKMRNNFQAYDTYKILEFFKLLRKAILNHLRARKGTERVTQLHNRNKKPSRLLRDRSSVLDITIGDLVKKRREVSPEMTSVLKYQNFFSSFRDEKGWGMFLLFQHFYNHSLSIIFSCYISSTYFSFILCCNYLTRLSVVDRDSIDTVYLSEEYRSNKSRHTRKKGKEERKRNKQVTRRISEISQGLLSFNKALFESNLPIPDQTS</sequence>
<feature type="transmembrane region" description="Helical" evidence="1">
    <location>
        <begin position="6"/>
        <end position="27"/>
    </location>
</feature>
<protein>
    <submittedName>
        <fullName evidence="2">Putative signal peptide protein</fullName>
    </submittedName>
</protein>
<proteinExistence type="predicted"/>
<gene>
    <name evidence="2" type="ORF">VP01_3085g2</name>
</gene>
<keyword evidence="1" id="KW-0812">Transmembrane</keyword>
<feature type="transmembrane region" description="Helical" evidence="1">
    <location>
        <begin position="121"/>
        <end position="143"/>
    </location>
</feature>
<name>A0A0L6UZN1_9BASI</name>
<dbReference type="Proteomes" id="UP000037035">
    <property type="component" value="Unassembled WGS sequence"/>
</dbReference>
<keyword evidence="1" id="KW-0472">Membrane</keyword>
<keyword evidence="3" id="KW-1185">Reference proteome</keyword>
<dbReference type="EMBL" id="LAVV01008041">
    <property type="protein sequence ID" value="KNZ53983.1"/>
    <property type="molecule type" value="Genomic_DNA"/>
</dbReference>
<dbReference type="VEuPathDB" id="FungiDB:VP01_3085g2"/>